<dbReference type="InterPro" id="IPR006048">
    <property type="entry name" value="A-amylase/branching_C"/>
</dbReference>
<dbReference type="PANTHER" id="PTHR43447">
    <property type="entry name" value="ALPHA-AMYLASE"/>
    <property type="match status" value="1"/>
</dbReference>
<evidence type="ECO:0000259" key="15">
    <source>
        <dbReference type="SMART" id="SM00632"/>
    </source>
</evidence>
<comment type="cofactor">
    <cofactor evidence="2">
        <name>Ca(2+)</name>
        <dbReference type="ChEBI" id="CHEBI:29108"/>
    </cofactor>
</comment>
<evidence type="ECO:0000256" key="8">
    <source>
        <dbReference type="ARBA" id="ARBA00022837"/>
    </source>
</evidence>
<evidence type="ECO:0000259" key="16">
    <source>
        <dbReference type="SMART" id="SM00642"/>
    </source>
</evidence>
<dbReference type="EC" id="3.2.1.1" evidence="5"/>
<dbReference type="GO" id="GO:0046872">
    <property type="term" value="F:metal ion binding"/>
    <property type="evidence" value="ECO:0007669"/>
    <property type="project" value="UniProtKB-KW"/>
</dbReference>
<dbReference type="GO" id="GO:0005975">
    <property type="term" value="P:carbohydrate metabolic process"/>
    <property type="evidence" value="ECO:0007669"/>
    <property type="project" value="InterPro"/>
</dbReference>
<evidence type="ECO:0000256" key="12">
    <source>
        <dbReference type="RuleBase" id="RU003615"/>
    </source>
</evidence>
<dbReference type="Pfam" id="PF02806">
    <property type="entry name" value="Alpha-amylase_C"/>
    <property type="match status" value="1"/>
</dbReference>
<evidence type="ECO:0000313" key="18">
    <source>
        <dbReference type="RefSeq" id="XP_022105424.1"/>
    </source>
</evidence>
<evidence type="ECO:0000313" key="17">
    <source>
        <dbReference type="Proteomes" id="UP000694845"/>
    </source>
</evidence>
<dbReference type="Gene3D" id="2.60.40.1180">
    <property type="entry name" value="Golgi alpha-mannosidase II"/>
    <property type="match status" value="1"/>
</dbReference>
<dbReference type="KEGG" id="aplc:110987206"/>
<keyword evidence="10" id="KW-0119">Carbohydrate metabolism</keyword>
<evidence type="ECO:0000256" key="9">
    <source>
        <dbReference type="ARBA" id="ARBA00023214"/>
    </source>
</evidence>
<dbReference type="SMART" id="SM00642">
    <property type="entry name" value="Aamy"/>
    <property type="match status" value="1"/>
</dbReference>
<keyword evidence="17" id="KW-1185">Reference proteome</keyword>
<keyword evidence="6" id="KW-0479">Metal-binding</keyword>
<evidence type="ECO:0000256" key="1">
    <source>
        <dbReference type="ARBA" id="ARBA00000548"/>
    </source>
</evidence>
<proteinExistence type="inferred from homology"/>
<comment type="similarity">
    <text evidence="4 12">Belongs to the glycosyl hydrolase 13 family.</text>
</comment>
<dbReference type="PRINTS" id="PR00110">
    <property type="entry name" value="ALPHAAMYLASE"/>
</dbReference>
<dbReference type="InterPro" id="IPR031319">
    <property type="entry name" value="A-amylase_C"/>
</dbReference>
<protein>
    <recommendedName>
        <fullName evidence="5">alpha-amylase</fullName>
        <ecNumber evidence="5">3.2.1.1</ecNumber>
    </recommendedName>
</protein>
<dbReference type="GO" id="GO:0004556">
    <property type="term" value="F:alpha-amylase activity"/>
    <property type="evidence" value="ECO:0007669"/>
    <property type="project" value="UniProtKB-EC"/>
</dbReference>
<feature type="region of interest" description="Disordered" evidence="13">
    <location>
        <begin position="748"/>
        <end position="780"/>
    </location>
</feature>
<dbReference type="Gene3D" id="3.20.20.80">
    <property type="entry name" value="Glycosidases"/>
    <property type="match status" value="1"/>
</dbReference>
<feature type="domain" description="Glycosyl hydrolase family 13 catalytic" evidence="16">
    <location>
        <begin position="29"/>
        <end position="402"/>
    </location>
</feature>
<dbReference type="SMART" id="SM00632">
    <property type="entry name" value="Aamy_C"/>
    <property type="match status" value="1"/>
</dbReference>
<keyword evidence="7" id="KW-0378">Hydrolase</keyword>
<dbReference type="OMA" id="TGACAIP"/>
<evidence type="ECO:0000256" key="5">
    <source>
        <dbReference type="ARBA" id="ARBA00012595"/>
    </source>
</evidence>
<evidence type="ECO:0000256" key="2">
    <source>
        <dbReference type="ARBA" id="ARBA00001913"/>
    </source>
</evidence>
<name>A0A8B7ZIP6_ACAPL</name>
<feature type="compositionally biased region" description="Low complexity" evidence="13">
    <location>
        <begin position="980"/>
        <end position="998"/>
    </location>
</feature>
<feature type="compositionally biased region" description="Basic and acidic residues" evidence="13">
    <location>
        <begin position="999"/>
        <end position="1008"/>
    </location>
</feature>
<accession>A0A8B7ZIP6</accession>
<dbReference type="RefSeq" id="XP_022105424.1">
    <property type="nucleotide sequence ID" value="XM_022249732.1"/>
</dbReference>
<evidence type="ECO:0000256" key="13">
    <source>
        <dbReference type="SAM" id="MobiDB-lite"/>
    </source>
</evidence>
<dbReference type="InterPro" id="IPR013780">
    <property type="entry name" value="Glyco_hydro_b"/>
</dbReference>
<feature type="compositionally biased region" description="Polar residues" evidence="13">
    <location>
        <begin position="535"/>
        <end position="559"/>
    </location>
</feature>
<evidence type="ECO:0000256" key="7">
    <source>
        <dbReference type="ARBA" id="ARBA00022801"/>
    </source>
</evidence>
<dbReference type="SUPFAM" id="SSF51445">
    <property type="entry name" value="(Trans)glycosidases"/>
    <property type="match status" value="1"/>
</dbReference>
<dbReference type="GeneID" id="110987206"/>
<keyword evidence="9" id="KW-0868">Chloride</keyword>
<organism evidence="17 18">
    <name type="scientific">Acanthaster planci</name>
    <name type="common">Crown-of-thorns starfish</name>
    <dbReference type="NCBI Taxonomy" id="133434"/>
    <lineage>
        <taxon>Eukaryota</taxon>
        <taxon>Metazoa</taxon>
        <taxon>Echinodermata</taxon>
        <taxon>Eleutherozoa</taxon>
        <taxon>Asterozoa</taxon>
        <taxon>Asteroidea</taxon>
        <taxon>Valvatacea</taxon>
        <taxon>Valvatida</taxon>
        <taxon>Acanthasteridae</taxon>
        <taxon>Acanthaster</taxon>
    </lineage>
</organism>
<gene>
    <name evidence="18" type="primary">LOC110987206</name>
</gene>
<evidence type="ECO:0000256" key="3">
    <source>
        <dbReference type="ARBA" id="ARBA00001923"/>
    </source>
</evidence>
<keyword evidence="8" id="KW-0106">Calcium</keyword>
<sequence>MARLFLLLAALCTTTWAQYWNPHMEKGRHVMVNLMSWKWKDVAEECERYLGPNGFGGVQVSPPNEHAVLPNQPWWQRYLPVSYELQSRSGTEEELRDMVKRCNEAGVRIYANAVINHMANGEMAEGSAGNPYDPETLSFPKAPYTAQDFSVYNQKCPRKSGNIDDYKNEEEIRNCNLAGLPDLDTSIYHVRYTIAEYMNKLIDIGIAGFHVSNAENIWPNDLAAIYKKLRDLNEIFFEAGSRPFLFQEVDTTAANANIIKPIEYLEMGSVTEFEYGKIVSLALRGTENNLASLGSIEDKFSLVSSSGAVAFVDNADTQRSIPSIITYKEPRLYLLANAFMLAYPYGLARVMSSYDFTSFDEGPPSDLHGAILSPIINEDGSCGNGWVCEHRWTAVKNMIGFRNTSNGEPLVNWWSNNKQQVAFGRGDKAFIVLNNEDKSFSEFLYTGLPVGEYCDIIDGDFDLASRVCTGRVITVDELGFASFTQNNDGPPVAAIHINAKVSDEGTVNEPSKTPSAKTEGLIIAPPIPPSFPPSQNHTLDSASPESQNSATASTPQPTFKRTTVFIQKQTDFGQNLFIRGGLGEGCTGACAIPITHITTGNNAQYNAWKTGDNFLDWYGVEDGQNTYNNVSAEGTPLIWTTNNSSNTANVATDGYGYTPLNQWGANYWMVDLEMDCSKTNGGWFELKAFVMNGVEWESDVSQNEACQGSPGGNKPSNSINHFARCGYINVFKFGENKCTIDEYGLQPTQTIPEEPSLSQSPENSATEATSVPTASTPQPTFKRTTIFIQKQTDFGQNLFIRGGLGEGCTGACAIPITHITTGNNAQYNAWKTGDNFLDWYGVEDGQNTYNNVSAEGTPLIWTTNNSSNTANVATDGYGYTPLNQWGANYWMVDLEMDCSKTNGGWFELKAFVMNGVEWESDVSQNEACQGSPGGNKPSNSINHFARCGYINVFKFGRNECTIKGYSQGPSKAPPALETITPSPSQPLSTTSPTQSPSSDKSKDSKSENEAGSTAEPRVSGKTKFFTDVPKAPNTESTQKRTIIFLKKVTYTGQHVFIRGGIDHDHRSGCTTNVSTSACAIPIKHITPGENFRYDAWKTGDNYLDWYGAEKSQNSYQGTASQGTPLVWTTNNPSDTATLATNGYGYTSLNQWGDHYWMVELKVDCAKTEDGWFELKAFVLNGEGWESDISQSESCNGSAGGNKPFTSINHFARCGFINVFKFGEDECTIDTL</sequence>
<dbReference type="AlphaFoldDB" id="A0A8B7ZIP6"/>
<dbReference type="InterPro" id="IPR006046">
    <property type="entry name" value="Alpha_amylase"/>
</dbReference>
<evidence type="ECO:0000256" key="14">
    <source>
        <dbReference type="SAM" id="SignalP"/>
    </source>
</evidence>
<evidence type="ECO:0000256" key="11">
    <source>
        <dbReference type="ARBA" id="ARBA00023295"/>
    </source>
</evidence>
<comment type="cofactor">
    <cofactor evidence="3">
        <name>chloride</name>
        <dbReference type="ChEBI" id="CHEBI:17996"/>
    </cofactor>
</comment>
<dbReference type="InterPro" id="IPR017853">
    <property type="entry name" value="GH"/>
</dbReference>
<dbReference type="InterPro" id="IPR006047">
    <property type="entry name" value="GH13_cat_dom"/>
</dbReference>
<feature type="signal peptide" evidence="14">
    <location>
        <begin position="1"/>
        <end position="17"/>
    </location>
</feature>
<dbReference type="Proteomes" id="UP000694845">
    <property type="component" value="Unplaced"/>
</dbReference>
<keyword evidence="14" id="KW-0732">Signal</keyword>
<reference evidence="18" key="1">
    <citation type="submission" date="2025-08" db="UniProtKB">
        <authorList>
            <consortium name="RefSeq"/>
        </authorList>
    </citation>
    <scope>IDENTIFICATION</scope>
</reference>
<dbReference type="SUPFAM" id="SSF51011">
    <property type="entry name" value="Glycosyl hydrolase domain"/>
    <property type="match status" value="1"/>
</dbReference>
<feature type="chain" id="PRO_5034623468" description="alpha-amylase" evidence="14">
    <location>
        <begin position="18"/>
        <end position="1231"/>
    </location>
</feature>
<dbReference type="OrthoDB" id="550577at2759"/>
<feature type="region of interest" description="Disordered" evidence="13">
    <location>
        <begin position="966"/>
        <end position="1032"/>
    </location>
</feature>
<evidence type="ECO:0000256" key="10">
    <source>
        <dbReference type="ARBA" id="ARBA00023277"/>
    </source>
</evidence>
<keyword evidence="11" id="KW-0326">Glycosidase</keyword>
<evidence type="ECO:0000256" key="6">
    <source>
        <dbReference type="ARBA" id="ARBA00022723"/>
    </source>
</evidence>
<feature type="region of interest" description="Disordered" evidence="13">
    <location>
        <begin position="504"/>
        <end position="559"/>
    </location>
</feature>
<comment type="catalytic activity">
    <reaction evidence="1">
        <text>Endohydrolysis of (1-&gt;4)-alpha-D-glucosidic linkages in polysaccharides containing three or more (1-&gt;4)-alpha-linked D-glucose units.</text>
        <dbReference type="EC" id="3.2.1.1"/>
    </reaction>
</comment>
<feature type="domain" description="Alpha-amylase C-terminal" evidence="15">
    <location>
        <begin position="411"/>
        <end position="500"/>
    </location>
</feature>
<evidence type="ECO:0000256" key="4">
    <source>
        <dbReference type="ARBA" id="ARBA00008061"/>
    </source>
</evidence>
<dbReference type="CDD" id="cd11317">
    <property type="entry name" value="AmyAc_bac_euk_AmyA"/>
    <property type="match status" value="1"/>
</dbReference>